<dbReference type="STRING" id="1735162.PeribacterB2_0878"/>
<accession>A0A0S1SIU2</accession>
<evidence type="ECO:0000313" key="3">
    <source>
        <dbReference type="Proteomes" id="UP000069135"/>
    </source>
</evidence>
<evidence type="ECO:0000313" key="2">
    <source>
        <dbReference type="EMBL" id="ALM13544.1"/>
    </source>
</evidence>
<dbReference type="Proteomes" id="UP000069135">
    <property type="component" value="Chromosome"/>
</dbReference>
<name>A0A0S1SSY0_9BACT</name>
<reference evidence="3" key="1">
    <citation type="submission" date="2015-10" db="EMBL/GenBank/DDBJ databases">
        <title>Analysis of five complete genome sequences for members of the class Peribacteria in the recently recognized Peregrinibacteria bacterial phylum.</title>
        <authorList>
            <person name="Anantharaman K."/>
            <person name="Brown C.T."/>
            <person name="Burstein D."/>
            <person name="Castelle C.J."/>
            <person name="Probst A.J."/>
            <person name="Thomas B.C."/>
            <person name="Williams K.H."/>
            <person name="Banfield J.F."/>
        </authorList>
    </citation>
    <scope>NUCLEOTIDE SEQUENCE [LARGE SCALE GENOMIC DNA]</scope>
</reference>
<dbReference type="InterPro" id="IPR004263">
    <property type="entry name" value="Exostosin"/>
</dbReference>
<organism evidence="2 3">
    <name type="scientific">Candidatus Peribacter riflensis</name>
    <dbReference type="NCBI Taxonomy" id="1735162"/>
    <lineage>
        <taxon>Bacteria</taxon>
        <taxon>Candidatus Peregrinibacteriota</taxon>
        <taxon>Candidatus Peribacteria</taxon>
        <taxon>Candidatus Peribacterales</taxon>
        <taxon>Candidatus Peribacteraceae</taxon>
        <taxon>Candidatus Peribacter</taxon>
    </lineage>
</organism>
<dbReference type="GO" id="GO:0016757">
    <property type="term" value="F:glycosyltransferase activity"/>
    <property type="evidence" value="ECO:0007669"/>
    <property type="project" value="InterPro"/>
</dbReference>
<dbReference type="EMBL" id="CP013065">
    <property type="protein sequence ID" value="ALM13544.1"/>
    <property type="molecule type" value="Genomic_DNA"/>
</dbReference>
<dbReference type="PANTHER" id="PTHR11062:SF281">
    <property type="entry name" value="EXOSTOSIN-LIKE 2"/>
    <property type="match status" value="1"/>
</dbReference>
<accession>A0A0S1SSY0</accession>
<feature type="domain" description="Exostosin GT47" evidence="1">
    <location>
        <begin position="220"/>
        <end position="304"/>
    </location>
</feature>
<sequence length="344" mass="39364">MKRVYFERLPGVPLVPLLLPNLPEDLPTRQLFQKEAFRDLKDPLIAIETDPARADVHLLPHNYPSVADRAEYLKRCQTTAARHNKRIITFWHGDGTGPVALDNAIAFRTSQYESKLREDEHIMPAYAEDLKGKGLFVRDKTDAPPVIGFCGWAQYKNTKNAIGSFLQALPHEAWALLSGYPQSRSFIKGLWLRRRALASLARSRCIQTNFLLRSSHSAHAKTIRLDPALARREYIENMLASDFVLCIRGDGNYSLRFYEALSLGRVPILLNTDVRLPLEGIVEYSSFILQIHIADLLRIDEIVADFWATCSDQRWFTMQVSARYAFEKFLSAPRFLAYAVEHLF</sequence>
<accession>A0A0S1SWY9</accession>
<dbReference type="InterPro" id="IPR040911">
    <property type="entry name" value="Exostosin_GT47"/>
</dbReference>
<protein>
    <recommendedName>
        <fullName evidence="1">Exostosin GT47 domain-containing protein</fullName>
    </recommendedName>
</protein>
<dbReference type="PANTHER" id="PTHR11062">
    <property type="entry name" value="EXOSTOSIN HEPARAN SULFATE GLYCOSYLTRANSFERASE -RELATED"/>
    <property type="match status" value="1"/>
</dbReference>
<evidence type="ECO:0000259" key="1">
    <source>
        <dbReference type="Pfam" id="PF03016"/>
    </source>
</evidence>
<dbReference type="AlphaFoldDB" id="A0A0S1SSY0"/>
<gene>
    <name evidence="2" type="ORF">PeribacterD1_0876</name>
</gene>
<reference evidence="2 3" key="2">
    <citation type="journal article" date="2016" name="PeerJ">
        <title>Analysis of five complete genome sequences for members of the class Peribacteria in the recently recognized Peregrinibacteria bacterial phylum.</title>
        <authorList>
            <person name="Anantharaman K."/>
            <person name="Brown C.T."/>
            <person name="Burstein D."/>
            <person name="Castelle C.J."/>
            <person name="Probst A.J."/>
            <person name="Thomas B.C."/>
            <person name="Williams K.H."/>
            <person name="Banfield J.F."/>
        </authorList>
    </citation>
    <scope>NUCLEOTIDE SEQUENCE [LARGE SCALE GENOMIC DNA]</scope>
    <source>
        <strain evidence="2">RIFOXYD1_FULL_PER-ii_59_16</strain>
    </source>
</reference>
<dbReference type="KEGG" id="prf:PeribacterA2_0876"/>
<proteinExistence type="predicted"/>
<accession>A0A0S1SRB3</accession>
<dbReference type="Pfam" id="PF03016">
    <property type="entry name" value="Exostosin_GT47"/>
    <property type="match status" value="1"/>
</dbReference>
<accession>A0A0S1SPR2</accession>